<evidence type="ECO:0000256" key="1">
    <source>
        <dbReference type="SAM" id="MobiDB-lite"/>
    </source>
</evidence>
<feature type="compositionally biased region" description="Basic and acidic residues" evidence="1">
    <location>
        <begin position="207"/>
        <end position="229"/>
    </location>
</feature>
<dbReference type="HOGENOM" id="CLU_067132_0_0_1"/>
<feature type="region of interest" description="Disordered" evidence="1">
    <location>
        <begin position="1"/>
        <end position="153"/>
    </location>
</feature>
<dbReference type="eggNOG" id="KOG4188">
    <property type="taxonomic scope" value="Eukaryota"/>
</dbReference>
<organism evidence="3 4">
    <name type="scientific">Uncinocarpus reesii (strain UAMH 1704)</name>
    <dbReference type="NCBI Taxonomy" id="336963"/>
    <lineage>
        <taxon>Eukaryota</taxon>
        <taxon>Fungi</taxon>
        <taxon>Dikarya</taxon>
        <taxon>Ascomycota</taxon>
        <taxon>Pezizomycotina</taxon>
        <taxon>Eurotiomycetes</taxon>
        <taxon>Eurotiomycetidae</taxon>
        <taxon>Onygenales</taxon>
        <taxon>Onygenaceae</taxon>
        <taxon>Uncinocarpus</taxon>
    </lineage>
</organism>
<name>C4JI29_UNCRE</name>
<feature type="domain" description="DUF3752" evidence="2">
    <location>
        <begin position="113"/>
        <end position="254"/>
    </location>
</feature>
<accession>C4JI29</accession>
<reference evidence="4" key="1">
    <citation type="journal article" date="2009" name="Genome Res.">
        <title>Comparative genomic analyses of the human fungal pathogens Coccidioides and their relatives.</title>
        <authorList>
            <person name="Sharpton T.J."/>
            <person name="Stajich J.E."/>
            <person name="Rounsley S.D."/>
            <person name="Gardner M.J."/>
            <person name="Wortman J.R."/>
            <person name="Jordar V.S."/>
            <person name="Maiti R."/>
            <person name="Kodira C.D."/>
            <person name="Neafsey D.E."/>
            <person name="Zeng Q."/>
            <person name="Hung C.-Y."/>
            <person name="McMahan C."/>
            <person name="Muszewska A."/>
            <person name="Grynberg M."/>
            <person name="Mandel M.A."/>
            <person name="Kellner E.M."/>
            <person name="Barker B.M."/>
            <person name="Galgiani J.N."/>
            <person name="Orbach M.J."/>
            <person name="Kirkland T.N."/>
            <person name="Cole G.T."/>
            <person name="Henn M.R."/>
            <person name="Birren B.W."/>
            <person name="Taylor J.W."/>
        </authorList>
    </citation>
    <scope>NUCLEOTIDE SEQUENCE [LARGE SCALE GENOMIC DNA]</scope>
    <source>
        <strain evidence="4">UAMH 1704</strain>
    </source>
</reference>
<protein>
    <recommendedName>
        <fullName evidence="2">DUF3752 domain-containing protein</fullName>
    </recommendedName>
</protein>
<dbReference type="VEuPathDB" id="FungiDB:UREG_01454"/>
<dbReference type="AlphaFoldDB" id="C4JI29"/>
<dbReference type="PANTHER" id="PTHR46370:SF1">
    <property type="entry name" value="GPALPP MOTIFS-CONTAINING PROTEIN 1"/>
    <property type="match status" value="1"/>
</dbReference>
<evidence type="ECO:0000313" key="4">
    <source>
        <dbReference type="Proteomes" id="UP000002058"/>
    </source>
</evidence>
<dbReference type="KEGG" id="ure:UREG_01454"/>
<dbReference type="Pfam" id="PF12572">
    <property type="entry name" value="DUF3752"/>
    <property type="match status" value="1"/>
</dbReference>
<feature type="compositionally biased region" description="Polar residues" evidence="1">
    <location>
        <begin position="244"/>
        <end position="259"/>
    </location>
</feature>
<dbReference type="OMA" id="NKAADFG"/>
<evidence type="ECO:0000259" key="2">
    <source>
        <dbReference type="Pfam" id="PF12572"/>
    </source>
</evidence>
<dbReference type="GeneID" id="8440708"/>
<gene>
    <name evidence="3" type="ORF">UREG_01454</name>
</gene>
<dbReference type="InterPro" id="IPR022226">
    <property type="entry name" value="DUF3752"/>
</dbReference>
<dbReference type="RefSeq" id="XP_002541938.1">
    <property type="nucleotide sequence ID" value="XM_002541892.1"/>
</dbReference>
<dbReference type="EMBL" id="CH476615">
    <property type="protein sequence ID" value="EEP76605.1"/>
    <property type="molecule type" value="Genomic_DNA"/>
</dbReference>
<keyword evidence="4" id="KW-1185">Reference proteome</keyword>
<dbReference type="InterPro" id="IPR046331">
    <property type="entry name" value="GPAM1-like"/>
</dbReference>
<sequence length="259" mass="27949">MPNSASDRPSPQGKRKLDEGGADEAQGKKARVIGPIMPPAHLVPQADSDNESSSGDSDDDDDDGYGPTLPPTNIDPDAHGGDTGICEQSESPVGPSAPPGAEPTKRDDWMLRPPEQLDLSSRVDPTKLRNRKFNTGRAANAPTGKSMASTWTETAEQKRKRLENEVMGIQAPASSGAPRPQVEDSSRAISMQEKARNKSLYAQHQTKAADVEKDDPSARPFDKEKDIRGPSKINHSQRRELLNKASSNISSRFSGGNFL</sequence>
<evidence type="ECO:0000313" key="3">
    <source>
        <dbReference type="EMBL" id="EEP76605.1"/>
    </source>
</evidence>
<feature type="region of interest" description="Disordered" evidence="1">
    <location>
        <begin position="168"/>
        <end position="187"/>
    </location>
</feature>
<dbReference type="Proteomes" id="UP000002058">
    <property type="component" value="Unassembled WGS sequence"/>
</dbReference>
<dbReference type="InParanoid" id="C4JI29"/>
<proteinExistence type="predicted"/>
<feature type="region of interest" description="Disordered" evidence="1">
    <location>
        <begin position="194"/>
        <end position="259"/>
    </location>
</feature>
<dbReference type="OrthoDB" id="73491at2759"/>
<dbReference type="PANTHER" id="PTHR46370">
    <property type="entry name" value="GPALPP MOTIFS-CONTAINING PROTEIN 1"/>
    <property type="match status" value="1"/>
</dbReference>